<name>A0A8H3ITF5_9LECA</name>
<reference evidence="1" key="1">
    <citation type="submission" date="2021-03" db="EMBL/GenBank/DDBJ databases">
        <authorList>
            <person name="Tagirdzhanova G."/>
        </authorList>
    </citation>
    <scope>NUCLEOTIDE SEQUENCE</scope>
</reference>
<evidence type="ECO:0000313" key="1">
    <source>
        <dbReference type="EMBL" id="CAF9931343.1"/>
    </source>
</evidence>
<gene>
    <name evidence="1" type="ORF">ALECFALPRED_004984</name>
</gene>
<keyword evidence="2" id="KW-1185">Reference proteome</keyword>
<comment type="caution">
    <text evidence="1">The sequence shown here is derived from an EMBL/GenBank/DDBJ whole genome shotgun (WGS) entry which is preliminary data.</text>
</comment>
<dbReference type="AlphaFoldDB" id="A0A8H3ITF5"/>
<dbReference type="EMBL" id="CAJPDR010000305">
    <property type="protein sequence ID" value="CAF9931343.1"/>
    <property type="molecule type" value="Genomic_DNA"/>
</dbReference>
<evidence type="ECO:0000313" key="2">
    <source>
        <dbReference type="Proteomes" id="UP000664203"/>
    </source>
</evidence>
<protein>
    <submittedName>
        <fullName evidence="1">Uncharacterized protein</fullName>
    </submittedName>
</protein>
<accession>A0A8H3ITF5</accession>
<dbReference type="Proteomes" id="UP000664203">
    <property type="component" value="Unassembled WGS sequence"/>
</dbReference>
<sequence length="173" mass="19647">MLVLCGERTSHWQDLYHILYYFNDPAEDRVNATVQQYHHGVQIGIYVLIAICILLWKPRYDSSATSRKQLCVSSEDGQISDMQRSENRLSRWYDYGAMLLDVNERGSERQTVMVTVQELTKGAYDSLAALNEALYGGQWSATDTYRAKSHLIDAGKCLLSAVPTRHDAPLLNT</sequence>
<proteinExistence type="predicted"/>
<organism evidence="1 2">
    <name type="scientific">Alectoria fallacina</name>
    <dbReference type="NCBI Taxonomy" id="1903189"/>
    <lineage>
        <taxon>Eukaryota</taxon>
        <taxon>Fungi</taxon>
        <taxon>Dikarya</taxon>
        <taxon>Ascomycota</taxon>
        <taxon>Pezizomycotina</taxon>
        <taxon>Lecanoromycetes</taxon>
        <taxon>OSLEUM clade</taxon>
        <taxon>Lecanoromycetidae</taxon>
        <taxon>Lecanorales</taxon>
        <taxon>Lecanorineae</taxon>
        <taxon>Parmeliaceae</taxon>
        <taxon>Alectoria</taxon>
    </lineage>
</organism>